<evidence type="ECO:0000256" key="6">
    <source>
        <dbReference type="ARBA" id="ARBA00023239"/>
    </source>
</evidence>
<dbReference type="InterPro" id="IPR013785">
    <property type="entry name" value="Aldolase_TIM"/>
</dbReference>
<evidence type="ECO:0000256" key="3">
    <source>
        <dbReference type="ARBA" id="ARBA00006906"/>
    </source>
</evidence>
<dbReference type="NCBIfam" id="TIGR01182">
    <property type="entry name" value="eda"/>
    <property type="match status" value="1"/>
</dbReference>
<dbReference type="SUPFAM" id="SSF51569">
    <property type="entry name" value="Aldolase"/>
    <property type="match status" value="1"/>
</dbReference>
<dbReference type="EMBL" id="JAGIZB010000003">
    <property type="protein sequence ID" value="MBP0444078.1"/>
    <property type="molecule type" value="Genomic_DNA"/>
</dbReference>
<dbReference type="Proteomes" id="UP000681594">
    <property type="component" value="Unassembled WGS sequence"/>
</dbReference>
<dbReference type="PROSITE" id="PS00160">
    <property type="entry name" value="ALDOLASE_KDPG_KHG_2"/>
    <property type="match status" value="1"/>
</dbReference>
<dbReference type="InterPro" id="IPR000887">
    <property type="entry name" value="Aldlse_KDPG_KHG"/>
</dbReference>
<dbReference type="GO" id="GO:0008675">
    <property type="term" value="F:2-dehydro-3-deoxy-phosphogluconate aldolase activity"/>
    <property type="evidence" value="ECO:0007669"/>
    <property type="project" value="UniProtKB-EC"/>
</dbReference>
<dbReference type="PROSITE" id="PS00159">
    <property type="entry name" value="ALDOLASE_KDPG_KHG_1"/>
    <property type="match status" value="1"/>
</dbReference>
<evidence type="ECO:0000313" key="9">
    <source>
        <dbReference type="EMBL" id="MBP0444078.1"/>
    </source>
</evidence>
<comment type="caution">
    <text evidence="9">The sequence shown here is derived from an EMBL/GenBank/DDBJ whole genome shotgun (WGS) entry which is preliminary data.</text>
</comment>
<keyword evidence="6 9" id="KW-0456">Lyase</keyword>
<comment type="catalytic activity">
    <reaction evidence="1">
        <text>2-dehydro-3-deoxy-6-phospho-D-gluconate = D-glyceraldehyde 3-phosphate + pyruvate</text>
        <dbReference type="Rhea" id="RHEA:17089"/>
        <dbReference type="ChEBI" id="CHEBI:15361"/>
        <dbReference type="ChEBI" id="CHEBI:57569"/>
        <dbReference type="ChEBI" id="CHEBI:59776"/>
        <dbReference type="EC" id="4.1.2.14"/>
    </reaction>
</comment>
<reference evidence="9 10" key="1">
    <citation type="submission" date="2021-03" db="EMBL/GenBank/DDBJ databases">
        <authorList>
            <person name="So Y."/>
        </authorList>
    </citation>
    <scope>NUCLEOTIDE SEQUENCE [LARGE SCALE GENOMIC DNA]</scope>
    <source>
        <strain evidence="9 10">SSH11</strain>
    </source>
</reference>
<keyword evidence="8" id="KW-0119">Carbohydrate metabolism</keyword>
<evidence type="ECO:0000256" key="1">
    <source>
        <dbReference type="ARBA" id="ARBA00000654"/>
    </source>
</evidence>
<evidence type="ECO:0000313" key="10">
    <source>
        <dbReference type="Proteomes" id="UP000681594"/>
    </source>
</evidence>
<evidence type="ECO:0000256" key="7">
    <source>
        <dbReference type="ARBA" id="ARBA00023270"/>
    </source>
</evidence>
<gene>
    <name evidence="9" type="primary">eda</name>
    <name evidence="9" type="ORF">J8J14_04740</name>
</gene>
<dbReference type="PANTHER" id="PTHR30246">
    <property type="entry name" value="2-KETO-3-DEOXY-6-PHOSPHOGLUCONATE ALDOLASE"/>
    <property type="match status" value="1"/>
</dbReference>
<accession>A0ABS4AAQ8</accession>
<dbReference type="InterPro" id="IPR031338">
    <property type="entry name" value="KDPG/KHG_AS_2"/>
</dbReference>
<evidence type="ECO:0000256" key="4">
    <source>
        <dbReference type="ARBA" id="ARBA00011233"/>
    </source>
</evidence>
<keyword evidence="10" id="KW-1185">Reference proteome</keyword>
<comment type="subunit">
    <text evidence="4">Homotrimer.</text>
</comment>
<sequence length="212" mass="21552">MNAPASPAEMLRAARLVPVLTIEDAAQAVPLARALVAGGVRMLEVTLRTEAGARAAEAIMAEVPDAIVGLGTVVTRRDLDLALRLGATFAFSPGATPELLDAAAEAGIPFVPGIATASELMAAMARGFSTVKLFPAAQLGGIGAIRALGAPFPEARFCPTGGIGEKELGDYLALPNVVAVGGSWLVPATELKAGNWTAIEGRARRAMDALGA</sequence>
<keyword evidence="7" id="KW-0704">Schiff base</keyword>
<dbReference type="NCBIfam" id="NF004325">
    <property type="entry name" value="PRK05718.1"/>
    <property type="match status" value="1"/>
</dbReference>
<comment type="similarity">
    <text evidence="3">Belongs to the KHG/KDPG aldolase family.</text>
</comment>
<organism evidence="9 10">
    <name type="scientific">Pararoseomonas baculiformis</name>
    <dbReference type="NCBI Taxonomy" id="2820812"/>
    <lineage>
        <taxon>Bacteria</taxon>
        <taxon>Pseudomonadati</taxon>
        <taxon>Pseudomonadota</taxon>
        <taxon>Alphaproteobacteria</taxon>
        <taxon>Acetobacterales</taxon>
        <taxon>Acetobacteraceae</taxon>
        <taxon>Pararoseomonas</taxon>
    </lineage>
</organism>
<dbReference type="GO" id="GO:0008700">
    <property type="term" value="F:(R,S)-4-hydroxy-2-oxoglutarate aldolase activity"/>
    <property type="evidence" value="ECO:0007669"/>
    <property type="project" value="UniProtKB-EC"/>
</dbReference>
<evidence type="ECO:0000256" key="8">
    <source>
        <dbReference type="ARBA" id="ARBA00023277"/>
    </source>
</evidence>
<dbReference type="EC" id="4.1.2.14" evidence="5"/>
<dbReference type="InterPro" id="IPR031337">
    <property type="entry name" value="KDPG/KHG_AS_1"/>
</dbReference>
<dbReference type="Gene3D" id="3.20.20.70">
    <property type="entry name" value="Aldolase class I"/>
    <property type="match status" value="1"/>
</dbReference>
<evidence type="ECO:0000256" key="2">
    <source>
        <dbReference type="ARBA" id="ARBA00004736"/>
    </source>
</evidence>
<proteinExistence type="inferred from homology"/>
<dbReference type="PANTHER" id="PTHR30246:SF1">
    <property type="entry name" value="2-DEHYDRO-3-DEOXY-6-PHOSPHOGALACTONATE ALDOLASE-RELATED"/>
    <property type="match status" value="1"/>
</dbReference>
<evidence type="ECO:0000256" key="5">
    <source>
        <dbReference type="ARBA" id="ARBA00013063"/>
    </source>
</evidence>
<name>A0ABS4AAQ8_9PROT</name>
<comment type="pathway">
    <text evidence="2">Carbohydrate acid metabolism; 2-dehydro-3-deoxy-D-gluconate degradation; D-glyceraldehyde 3-phosphate and pyruvate from 2-dehydro-3-deoxy-D-gluconate: step 2/2.</text>
</comment>
<dbReference type="CDD" id="cd00452">
    <property type="entry name" value="KDPG_aldolase"/>
    <property type="match status" value="1"/>
</dbReference>
<protein>
    <recommendedName>
        <fullName evidence="5">2-dehydro-3-deoxy-phosphogluconate aldolase</fullName>
        <ecNumber evidence="5">4.1.2.14</ecNumber>
    </recommendedName>
</protein>
<dbReference type="Pfam" id="PF01081">
    <property type="entry name" value="Aldolase"/>
    <property type="match status" value="1"/>
</dbReference>
<dbReference type="RefSeq" id="WP_209378297.1">
    <property type="nucleotide sequence ID" value="NZ_JAGIZB010000003.1"/>
</dbReference>